<reference evidence="2 3" key="1">
    <citation type="journal article" date="2014" name="Genome Announc.">
        <title>Draft Genome Sequence of Magnetospirillum sp. Strain SO-1, a Freshwater Magnetotactic Bacterium Isolated from the Ol'khovka River, Russia.</title>
        <authorList>
            <person name="Grouzdev D.S."/>
            <person name="Dziuba M.V."/>
            <person name="Sukhacheva M.S."/>
            <person name="Mardanov A.V."/>
            <person name="Beletskiy A.V."/>
            <person name="Kuznetsov B.B."/>
            <person name="Skryabin K.G."/>
        </authorList>
    </citation>
    <scope>NUCLEOTIDE SEQUENCE [LARGE SCALE GENOMIC DNA]</scope>
    <source>
        <strain evidence="2 3">SO-1</strain>
    </source>
</reference>
<sequence>MVCDHASAAIPPGLGDLGVDEAVRSSHVAWDIGAARVAGLLAGTLGCPAVLAGISRLVIDCNRQPGDPSSIPPLTCGISVPGNEGVDEAEADGRARDWFWPYHNAIGDRIAHLWRHGTAPAVVAVHSFTPRIDGQAPRPLACGGAVEPRPAHGGTGAGGPAGARRSDGGRQPALFGARDQLHFGHPCRSGGIAQRLVRDPPGSGGRRGGLRPLGRHSGRGAGRRSRRRGAVPRRGLLTDGPVCGPEASAKRAAAHARESQAKRPAIEGFGHPGQPGCRGLLKPGGALAMVWADFDQESCP</sequence>
<accession>M3AEN0</accession>
<dbReference type="EMBL" id="AONQ01000006">
    <property type="protein sequence ID" value="EME71303.1"/>
    <property type="molecule type" value="Genomic_DNA"/>
</dbReference>
<dbReference type="InterPro" id="IPR007709">
    <property type="entry name" value="N-FG_amidohydro"/>
</dbReference>
<dbReference type="eggNOG" id="COG3931">
    <property type="taxonomic scope" value="Bacteria"/>
</dbReference>
<dbReference type="Proteomes" id="UP000011744">
    <property type="component" value="Unassembled WGS sequence"/>
</dbReference>
<comment type="caution">
    <text evidence="2">The sequence shown here is derived from an EMBL/GenBank/DDBJ whole genome shotgun (WGS) entry which is preliminary data.</text>
</comment>
<evidence type="ECO:0000313" key="2">
    <source>
        <dbReference type="EMBL" id="EME71303.1"/>
    </source>
</evidence>
<dbReference type="GO" id="GO:0016787">
    <property type="term" value="F:hydrolase activity"/>
    <property type="evidence" value="ECO:0007669"/>
    <property type="project" value="UniProtKB-KW"/>
</dbReference>
<keyword evidence="3" id="KW-1185">Reference proteome</keyword>
<dbReference type="SUPFAM" id="SSF53187">
    <property type="entry name" value="Zn-dependent exopeptidases"/>
    <property type="match status" value="1"/>
</dbReference>
<dbReference type="STRING" id="1244869.H261_03873"/>
<evidence type="ECO:0000256" key="1">
    <source>
        <dbReference type="SAM" id="MobiDB-lite"/>
    </source>
</evidence>
<dbReference type="Pfam" id="PF05013">
    <property type="entry name" value="FGase"/>
    <property type="match status" value="1"/>
</dbReference>
<feature type="compositionally biased region" description="Basic residues" evidence="1">
    <location>
        <begin position="213"/>
        <end position="231"/>
    </location>
</feature>
<dbReference type="Gene3D" id="3.40.630.40">
    <property type="entry name" value="Zn-dependent exopeptidases"/>
    <property type="match status" value="1"/>
</dbReference>
<keyword evidence="2" id="KW-0378">Hydrolase</keyword>
<evidence type="ECO:0000313" key="3">
    <source>
        <dbReference type="Proteomes" id="UP000011744"/>
    </source>
</evidence>
<protein>
    <submittedName>
        <fullName evidence="2">N-formylglutamate amidohydrolase</fullName>
    </submittedName>
</protein>
<organism evidence="2 3">
    <name type="scientific">Paramagnetospirillum caucaseum</name>
    <dbReference type="NCBI Taxonomy" id="1244869"/>
    <lineage>
        <taxon>Bacteria</taxon>
        <taxon>Pseudomonadati</taxon>
        <taxon>Pseudomonadota</taxon>
        <taxon>Alphaproteobacteria</taxon>
        <taxon>Rhodospirillales</taxon>
        <taxon>Magnetospirillaceae</taxon>
        <taxon>Paramagnetospirillum</taxon>
    </lineage>
</organism>
<proteinExistence type="predicted"/>
<dbReference type="AlphaFoldDB" id="M3AEN0"/>
<feature type="region of interest" description="Disordered" evidence="1">
    <location>
        <begin position="139"/>
        <end position="246"/>
    </location>
</feature>
<gene>
    <name evidence="2" type="ORF">H261_03873</name>
</gene>
<name>M3AEN0_9PROT</name>